<feature type="transmembrane region" description="Helical" evidence="1">
    <location>
        <begin position="109"/>
        <end position="133"/>
    </location>
</feature>
<evidence type="ECO:0000313" key="2">
    <source>
        <dbReference type="EMBL" id="OEH81499.1"/>
    </source>
</evidence>
<dbReference type="Proteomes" id="UP000095256">
    <property type="component" value="Unassembled WGS sequence"/>
</dbReference>
<keyword evidence="1" id="KW-0472">Membrane</keyword>
<keyword evidence="3" id="KW-1185">Reference proteome</keyword>
<name>A0A1E5KV81_9ENTE</name>
<sequence length="146" mass="16930">MSTVEERRFIVFVVAFSVVNSCKTLIFNNNVFSPQDYFGAAITIALIFYMEIYRDREGYQLWIIRFKSPLKNLVLIFMGAFLIFLVWGFEQISGWAIGTNEFELAKVVLYFVTNITSYILLTLGICCLILPFLRFLSVKLDMDAME</sequence>
<proteinExistence type="predicted"/>
<organism evidence="2 3">
    <name type="scientific">Enterococcus rivorum</name>
    <dbReference type="NCBI Taxonomy" id="762845"/>
    <lineage>
        <taxon>Bacteria</taxon>
        <taxon>Bacillati</taxon>
        <taxon>Bacillota</taxon>
        <taxon>Bacilli</taxon>
        <taxon>Lactobacillales</taxon>
        <taxon>Enterococcaceae</taxon>
        <taxon>Enterococcus</taxon>
    </lineage>
</organism>
<protein>
    <submittedName>
        <fullName evidence="2">Uncharacterized protein</fullName>
    </submittedName>
</protein>
<comment type="caution">
    <text evidence="2">The sequence shown here is derived from an EMBL/GenBank/DDBJ whole genome shotgun (WGS) entry which is preliminary data.</text>
</comment>
<evidence type="ECO:0000313" key="3">
    <source>
        <dbReference type="Proteomes" id="UP000095256"/>
    </source>
</evidence>
<dbReference type="AlphaFoldDB" id="A0A1E5KV81"/>
<dbReference type="RefSeq" id="WP_069699553.1">
    <property type="nucleotide sequence ID" value="NZ_JAGGMA010000056.1"/>
</dbReference>
<reference evidence="2 3" key="1">
    <citation type="submission" date="2016-09" db="EMBL/GenBank/DDBJ databases">
        <authorList>
            <person name="Capua I."/>
            <person name="De Benedictis P."/>
            <person name="Joannis T."/>
            <person name="Lombin L.H."/>
            <person name="Cattoli G."/>
        </authorList>
    </citation>
    <scope>NUCLEOTIDE SEQUENCE [LARGE SCALE GENOMIC DNA]</scope>
    <source>
        <strain evidence="2 3">LMG 25899</strain>
    </source>
</reference>
<keyword evidence="1" id="KW-0812">Transmembrane</keyword>
<accession>A0A1E5KV81</accession>
<gene>
    <name evidence="2" type="ORF">BCR26_04455</name>
</gene>
<feature type="transmembrane region" description="Helical" evidence="1">
    <location>
        <begin position="37"/>
        <end position="53"/>
    </location>
</feature>
<feature type="transmembrane region" description="Helical" evidence="1">
    <location>
        <begin position="73"/>
        <end position="89"/>
    </location>
</feature>
<keyword evidence="1" id="KW-1133">Transmembrane helix</keyword>
<evidence type="ECO:0000256" key="1">
    <source>
        <dbReference type="SAM" id="Phobius"/>
    </source>
</evidence>
<dbReference type="EMBL" id="MIEK01000045">
    <property type="protein sequence ID" value="OEH81499.1"/>
    <property type="molecule type" value="Genomic_DNA"/>
</dbReference>
<dbReference type="STRING" id="762845.BCR26_04455"/>